<dbReference type="Gene3D" id="1.10.10.2840">
    <property type="entry name" value="PucR C-terminal helix-turn-helix domain"/>
    <property type="match status" value="1"/>
</dbReference>
<dbReference type="InterPro" id="IPR042070">
    <property type="entry name" value="PucR_C-HTH_sf"/>
</dbReference>
<evidence type="ECO:0000313" key="3">
    <source>
        <dbReference type="EMBL" id="GAA3220269.1"/>
    </source>
</evidence>
<sequence length="417" mass="45875">MPDLNQVVTFPVRRIELGFGFEQAARIAEALRPHVPGIALEAVRRIEKELPDFVRPHDPRYSEGLGLSVEYAIGHFLDLMADPGIGSADVLAFWREIGAGEAREGRPLDSWHTATRIGAGVAVERLTERAEELGYRPGSANVAAIANAVFGYLNQLAVVVAEGHADVEARAAGLTKDLRQNLVDRLLSDPVPDPRDLKGAAREAGWALPRTVAAVPLHERGPETRRPALPPDVLLGLHLPDACLIVPDPEGPGRAQLLEQQLRDWTVAIGPTVEISELGTSLRWARRALALADEGLIDGAKPIIAERHMPMIVLMRDRDLVERVIERRLAPLLAVRSQQRYRLAETLLTALECGFNATEVAGRLHLHAQTVRYRIRRLEELFGSTLQATSGRLELHMVLQAWLALNQEPAVSELRTG</sequence>
<evidence type="ECO:0000259" key="1">
    <source>
        <dbReference type="Pfam" id="PF13556"/>
    </source>
</evidence>
<dbReference type="RefSeq" id="WP_344831493.1">
    <property type="nucleotide sequence ID" value="NZ_BAAAUV010000011.1"/>
</dbReference>
<dbReference type="Pfam" id="PF13556">
    <property type="entry name" value="HTH_30"/>
    <property type="match status" value="1"/>
</dbReference>
<feature type="domain" description="PucR C-terminal helix-turn-helix" evidence="1">
    <location>
        <begin position="343"/>
        <end position="401"/>
    </location>
</feature>
<protein>
    <submittedName>
        <fullName evidence="3">PucR family transcriptional regulator</fullName>
    </submittedName>
</protein>
<dbReference type="InterPro" id="IPR051448">
    <property type="entry name" value="CdaR-like_regulators"/>
</dbReference>
<reference evidence="4" key="1">
    <citation type="journal article" date="2019" name="Int. J. Syst. Evol. Microbiol.">
        <title>The Global Catalogue of Microorganisms (GCM) 10K type strain sequencing project: providing services to taxonomists for standard genome sequencing and annotation.</title>
        <authorList>
            <consortium name="The Broad Institute Genomics Platform"/>
            <consortium name="The Broad Institute Genome Sequencing Center for Infectious Disease"/>
            <person name="Wu L."/>
            <person name="Ma J."/>
        </authorList>
    </citation>
    <scope>NUCLEOTIDE SEQUENCE [LARGE SCALE GENOMIC DNA]</scope>
    <source>
        <strain evidence="4">JCM 9377</strain>
    </source>
</reference>
<dbReference type="EMBL" id="BAAAUV010000011">
    <property type="protein sequence ID" value="GAA3220269.1"/>
    <property type="molecule type" value="Genomic_DNA"/>
</dbReference>
<dbReference type="InterPro" id="IPR025736">
    <property type="entry name" value="PucR_C-HTH_dom"/>
</dbReference>
<keyword evidence="4" id="KW-1185">Reference proteome</keyword>
<feature type="domain" description="PucR-like N-terminal" evidence="2">
    <location>
        <begin position="25"/>
        <end position="187"/>
    </location>
</feature>
<comment type="caution">
    <text evidence="3">The sequence shown here is derived from an EMBL/GenBank/DDBJ whole genome shotgun (WGS) entry which is preliminary data.</text>
</comment>
<organism evidence="3 4">
    <name type="scientific">Actinocorallia longicatena</name>
    <dbReference type="NCBI Taxonomy" id="111803"/>
    <lineage>
        <taxon>Bacteria</taxon>
        <taxon>Bacillati</taxon>
        <taxon>Actinomycetota</taxon>
        <taxon>Actinomycetes</taxon>
        <taxon>Streptosporangiales</taxon>
        <taxon>Thermomonosporaceae</taxon>
        <taxon>Actinocorallia</taxon>
    </lineage>
</organism>
<dbReference type="Proteomes" id="UP001501237">
    <property type="component" value="Unassembled WGS sequence"/>
</dbReference>
<dbReference type="PANTHER" id="PTHR33744:SF1">
    <property type="entry name" value="DNA-BINDING TRANSCRIPTIONAL ACTIVATOR ADER"/>
    <property type="match status" value="1"/>
</dbReference>
<dbReference type="PANTHER" id="PTHR33744">
    <property type="entry name" value="CARBOHYDRATE DIACID REGULATOR"/>
    <property type="match status" value="1"/>
</dbReference>
<gene>
    <name evidence="3" type="ORF">GCM10010468_44760</name>
</gene>
<evidence type="ECO:0000313" key="4">
    <source>
        <dbReference type="Proteomes" id="UP001501237"/>
    </source>
</evidence>
<dbReference type="InterPro" id="IPR058663">
    <property type="entry name" value="PucR-like_N"/>
</dbReference>
<accession>A0ABP6QIQ4</accession>
<dbReference type="Pfam" id="PF25906">
    <property type="entry name" value="PucR-like_N"/>
    <property type="match status" value="1"/>
</dbReference>
<evidence type="ECO:0000259" key="2">
    <source>
        <dbReference type="Pfam" id="PF25906"/>
    </source>
</evidence>
<name>A0ABP6QIQ4_9ACTN</name>
<proteinExistence type="predicted"/>